<dbReference type="OrthoDB" id="20681at2759"/>
<sequence length="241" mass="26199">MASIIRPSRLSSARSLTTILRCPATQQRSSFLTIPTATTIRKCRQQSTLPAAIRPFHASPPRCDSDEPSRPRTDFGAMDVMGDTPIPSSSVDACTPTGFHLNSGQKTYDGSGVLLVGGEAFRWRPWLAYSSSSNPKYRLVNSKGQWDLPPSSLGLLSLIWPRPDLLVLGLGPAIRPISKELRRSISDLGMRVEVLDTRHAAEQFNLLARERGVDEVAAALIPLGWVEGFGAGQGDEGELYA</sequence>
<dbReference type="InterPro" id="IPR007523">
    <property type="entry name" value="NDUFAF3/AAMDC"/>
</dbReference>
<dbReference type="AlphaFoldDB" id="A0A1Y2EA10"/>
<dbReference type="PANTHER" id="PTHR21192">
    <property type="entry name" value="NUCLEAR PROTEIN E3-3"/>
    <property type="match status" value="1"/>
</dbReference>
<comment type="caution">
    <text evidence="1">The sequence shown here is derived from an EMBL/GenBank/DDBJ whole genome shotgun (WGS) entry which is preliminary data.</text>
</comment>
<dbReference type="InParanoid" id="A0A1Y2EA10"/>
<evidence type="ECO:0008006" key="3">
    <source>
        <dbReference type="Google" id="ProtNLM"/>
    </source>
</evidence>
<accession>A0A1Y2EA10</accession>
<dbReference type="STRING" id="1141098.A0A1Y2EA10"/>
<evidence type="ECO:0000313" key="1">
    <source>
        <dbReference type="EMBL" id="ORY68428.1"/>
    </source>
</evidence>
<evidence type="ECO:0000313" key="2">
    <source>
        <dbReference type="Proteomes" id="UP000193689"/>
    </source>
</evidence>
<keyword evidence="2" id="KW-1185">Reference proteome</keyword>
<dbReference type="RefSeq" id="XP_040718715.1">
    <property type="nucleotide sequence ID" value="XM_040859574.1"/>
</dbReference>
<dbReference type="GO" id="GO:0032981">
    <property type="term" value="P:mitochondrial respiratory chain complex I assembly"/>
    <property type="evidence" value="ECO:0007669"/>
    <property type="project" value="TreeGrafter"/>
</dbReference>
<protein>
    <recommendedName>
        <fullName evidence="3">NADH dehydrogenase [ubiquinone] 1 alpha subcomplex assembly factor 3</fullName>
    </recommendedName>
</protein>
<dbReference type="GO" id="GO:0005743">
    <property type="term" value="C:mitochondrial inner membrane"/>
    <property type="evidence" value="ECO:0007669"/>
    <property type="project" value="TreeGrafter"/>
</dbReference>
<organism evidence="1 2">
    <name type="scientific">Pseudomassariella vexata</name>
    <dbReference type="NCBI Taxonomy" id="1141098"/>
    <lineage>
        <taxon>Eukaryota</taxon>
        <taxon>Fungi</taxon>
        <taxon>Dikarya</taxon>
        <taxon>Ascomycota</taxon>
        <taxon>Pezizomycotina</taxon>
        <taxon>Sordariomycetes</taxon>
        <taxon>Xylariomycetidae</taxon>
        <taxon>Amphisphaeriales</taxon>
        <taxon>Pseudomassariaceae</taxon>
        <taxon>Pseudomassariella</taxon>
    </lineage>
</organism>
<dbReference type="SUPFAM" id="SSF64076">
    <property type="entry name" value="MTH938-like"/>
    <property type="match status" value="1"/>
</dbReference>
<name>A0A1Y2EA10_9PEZI</name>
<dbReference type="EMBL" id="MCFJ01000003">
    <property type="protein sequence ID" value="ORY68428.1"/>
    <property type="molecule type" value="Genomic_DNA"/>
</dbReference>
<dbReference type="PANTHER" id="PTHR21192:SF2">
    <property type="entry name" value="NADH DEHYDROGENASE [UBIQUINONE] 1 ALPHA SUBCOMPLEX ASSEMBLY FACTOR 3"/>
    <property type="match status" value="1"/>
</dbReference>
<reference evidence="1 2" key="1">
    <citation type="submission" date="2016-07" db="EMBL/GenBank/DDBJ databases">
        <title>Pervasive Adenine N6-methylation of Active Genes in Fungi.</title>
        <authorList>
            <consortium name="DOE Joint Genome Institute"/>
            <person name="Mondo S.J."/>
            <person name="Dannebaum R.O."/>
            <person name="Kuo R.C."/>
            <person name="Labutti K."/>
            <person name="Haridas S."/>
            <person name="Kuo A."/>
            <person name="Salamov A."/>
            <person name="Ahrendt S.R."/>
            <person name="Lipzen A."/>
            <person name="Sullivan W."/>
            <person name="Andreopoulos W.B."/>
            <person name="Clum A."/>
            <person name="Lindquist E."/>
            <person name="Daum C."/>
            <person name="Ramamoorthy G.K."/>
            <person name="Gryganskyi A."/>
            <person name="Culley D."/>
            <person name="Magnuson J.K."/>
            <person name="James T.Y."/>
            <person name="O'Malley M.A."/>
            <person name="Stajich J.E."/>
            <person name="Spatafora J.W."/>
            <person name="Visel A."/>
            <person name="Grigoriev I.V."/>
        </authorList>
    </citation>
    <scope>NUCLEOTIDE SEQUENCE [LARGE SCALE GENOMIC DNA]</scope>
    <source>
        <strain evidence="1 2">CBS 129021</strain>
    </source>
</reference>
<gene>
    <name evidence="1" type="ORF">BCR38DRAFT_423223</name>
</gene>
<proteinExistence type="predicted"/>
<dbReference type="InterPro" id="IPR036748">
    <property type="entry name" value="MTH938-like_sf"/>
</dbReference>
<dbReference type="Proteomes" id="UP000193689">
    <property type="component" value="Unassembled WGS sequence"/>
</dbReference>
<dbReference type="GeneID" id="63775786"/>
<dbReference type="Gene3D" id="3.40.1230.10">
    <property type="entry name" value="MTH938-like"/>
    <property type="match status" value="1"/>
</dbReference>
<dbReference type="Pfam" id="PF04430">
    <property type="entry name" value="DUF498"/>
    <property type="match status" value="1"/>
</dbReference>